<dbReference type="NCBIfam" id="TIGR01649">
    <property type="entry name" value="hnRNP-L_PTB"/>
    <property type="match status" value="1"/>
</dbReference>
<evidence type="ECO:0000256" key="1">
    <source>
        <dbReference type="ARBA" id="ARBA00022553"/>
    </source>
</evidence>
<dbReference type="GO" id="GO:0006397">
    <property type="term" value="P:mRNA processing"/>
    <property type="evidence" value="ECO:0007669"/>
    <property type="project" value="InterPro"/>
</dbReference>
<protein>
    <recommendedName>
        <fullName evidence="6">RRM domain-containing protein</fullName>
    </recommendedName>
</protein>
<dbReference type="STRING" id="75743.A0A401P0I7"/>
<sequence>MNGFPSSQSERRSLAGVEPDRRRRGERTSAGDDNAWRAVTLDGGRRRERRPFFVPLQPLSRRARLTDGSSGGWRADTRPSASGSIGCVMLMPRRKQALVEFEDIDGACSCVNYAADNPIYVAGQLAYVCFSTSQKIARPDEDDDDSKSNNVLLINVGNSIYPINTDVLYTICNPCGPVQRIVIFRKNGIQAMVEFDTVQSAQKAKASLNGADIYSGCCTLKIEYAKPTRLNVFKNDGDTWDYVNPNPGRPEPSNKRSRLPALLGDAPSSFGHGYPPSSYHGFYDDDDYAPPHHFEGRGMGAPPPPPPVGGPRRGPPSRRYSSPQYGAPAPPPPPPLPHADYGPLADSPVLIVYGLDIKRMNPDRVFNVFCLYGNVHKVKFLKSKSGAAMVEMGDGFAVDRALTCLNTENFLFDQHINVCVSKQKVIVPGQSFELEDGSCSFKDYSTNRNNRFTNMKQAAKNRIQKPNNMLHFFSAPPAIKEETFYQISDKLDVKRPKSVIFFSGKAGSKGNQNEKSSSGLLEYELKSDAFEALVMLNHYRLKNPDGPDLFTLKLCFSTA</sequence>
<dbReference type="SMART" id="SM00360">
    <property type="entry name" value="RRM"/>
    <property type="match status" value="2"/>
</dbReference>
<dbReference type="Pfam" id="PF13893">
    <property type="entry name" value="RRM_5"/>
    <property type="match status" value="1"/>
</dbReference>
<dbReference type="OMA" id="FFGHEMQ"/>
<dbReference type="InterPro" id="IPR012677">
    <property type="entry name" value="Nucleotide-bd_a/b_plait_sf"/>
</dbReference>
<evidence type="ECO:0000256" key="5">
    <source>
        <dbReference type="SAM" id="MobiDB-lite"/>
    </source>
</evidence>
<dbReference type="GO" id="GO:0003723">
    <property type="term" value="F:RNA binding"/>
    <property type="evidence" value="ECO:0007669"/>
    <property type="project" value="UniProtKB-UniRule"/>
</dbReference>
<feature type="compositionally biased region" description="Basic and acidic residues" evidence="5">
    <location>
        <begin position="9"/>
        <end position="30"/>
    </location>
</feature>
<dbReference type="OrthoDB" id="302770at2759"/>
<name>A0A401P0I7_SCYTO</name>
<dbReference type="EMBL" id="BFAA01007018">
    <property type="protein sequence ID" value="GCB66629.1"/>
    <property type="molecule type" value="Genomic_DNA"/>
</dbReference>
<dbReference type="InterPro" id="IPR006536">
    <property type="entry name" value="HnRNP-L/PTB"/>
</dbReference>
<feature type="region of interest" description="Disordered" evidence="5">
    <location>
        <begin position="236"/>
        <end position="267"/>
    </location>
</feature>
<organism evidence="7 8">
    <name type="scientific">Scyliorhinus torazame</name>
    <name type="common">Cloudy catshark</name>
    <name type="synonym">Catulus torazame</name>
    <dbReference type="NCBI Taxonomy" id="75743"/>
    <lineage>
        <taxon>Eukaryota</taxon>
        <taxon>Metazoa</taxon>
        <taxon>Chordata</taxon>
        <taxon>Craniata</taxon>
        <taxon>Vertebrata</taxon>
        <taxon>Chondrichthyes</taxon>
        <taxon>Elasmobranchii</taxon>
        <taxon>Galeomorphii</taxon>
        <taxon>Galeoidea</taxon>
        <taxon>Carcharhiniformes</taxon>
        <taxon>Scyliorhinidae</taxon>
        <taxon>Scyliorhinus</taxon>
    </lineage>
</organism>
<accession>A0A401P0I7</accession>
<reference evidence="7 8" key="1">
    <citation type="journal article" date="2018" name="Nat. Ecol. Evol.">
        <title>Shark genomes provide insights into elasmobranch evolution and the origin of vertebrates.</title>
        <authorList>
            <person name="Hara Y"/>
            <person name="Yamaguchi K"/>
            <person name="Onimaru K"/>
            <person name="Kadota M"/>
            <person name="Koyanagi M"/>
            <person name="Keeley SD"/>
            <person name="Tatsumi K"/>
            <person name="Tanaka K"/>
            <person name="Motone F"/>
            <person name="Kageyama Y"/>
            <person name="Nozu R"/>
            <person name="Adachi N"/>
            <person name="Nishimura O"/>
            <person name="Nakagawa R"/>
            <person name="Tanegashima C"/>
            <person name="Kiyatake I"/>
            <person name="Matsumoto R"/>
            <person name="Murakumo K"/>
            <person name="Nishida K"/>
            <person name="Terakita A"/>
            <person name="Kuratani S"/>
            <person name="Sato K"/>
            <person name="Hyodo S Kuraku.S."/>
        </authorList>
    </citation>
    <scope>NUCLEOTIDE SEQUENCE [LARGE SCALE GENOMIC DNA]</scope>
</reference>
<evidence type="ECO:0000256" key="2">
    <source>
        <dbReference type="ARBA" id="ARBA00022737"/>
    </source>
</evidence>
<gene>
    <name evidence="7" type="ORF">scyTo_0013598</name>
</gene>
<dbReference type="InterPro" id="IPR021790">
    <property type="entry name" value="PTBP1-like_RRM2"/>
</dbReference>
<keyword evidence="1" id="KW-0597">Phosphoprotein</keyword>
<evidence type="ECO:0000313" key="7">
    <source>
        <dbReference type="EMBL" id="GCB66629.1"/>
    </source>
</evidence>
<dbReference type="Pfam" id="PF22976">
    <property type="entry name" value="RRM_10"/>
    <property type="match status" value="1"/>
</dbReference>
<dbReference type="PANTHER" id="PTHR15592">
    <property type="entry name" value="MATRIN 3/NUCLEAR PROTEIN 220-RELATED"/>
    <property type="match status" value="1"/>
</dbReference>
<feature type="region of interest" description="Disordered" evidence="5">
    <location>
        <begin position="1"/>
        <end position="36"/>
    </location>
</feature>
<feature type="domain" description="RRM" evidence="6">
    <location>
        <begin position="348"/>
        <end position="423"/>
    </location>
</feature>
<dbReference type="PROSITE" id="PS50102">
    <property type="entry name" value="RRM"/>
    <property type="match status" value="2"/>
</dbReference>
<dbReference type="SUPFAM" id="SSF54928">
    <property type="entry name" value="RNA-binding domain, RBD"/>
    <property type="match status" value="3"/>
</dbReference>
<dbReference type="InterPro" id="IPR000504">
    <property type="entry name" value="RRM_dom"/>
</dbReference>
<keyword evidence="3 4" id="KW-0694">RNA-binding</keyword>
<dbReference type="FunFam" id="3.30.70.330:FF:000072">
    <property type="entry name" value="heterogeneous nuclear ribonucleoprotein L isoform X1"/>
    <property type="match status" value="1"/>
</dbReference>
<dbReference type="Gene3D" id="3.30.70.330">
    <property type="match status" value="4"/>
</dbReference>
<evidence type="ECO:0000313" key="8">
    <source>
        <dbReference type="Proteomes" id="UP000288216"/>
    </source>
</evidence>
<feature type="region of interest" description="Disordered" evidence="5">
    <location>
        <begin position="281"/>
        <end position="341"/>
    </location>
</feature>
<dbReference type="AlphaFoldDB" id="A0A401P0I7"/>
<evidence type="ECO:0000256" key="4">
    <source>
        <dbReference type="PROSITE-ProRule" id="PRU00176"/>
    </source>
</evidence>
<comment type="caution">
    <text evidence="7">The sequence shown here is derived from an EMBL/GenBank/DDBJ whole genome shotgun (WGS) entry which is preliminary data.</text>
</comment>
<evidence type="ECO:0000259" key="6">
    <source>
        <dbReference type="PROSITE" id="PS50102"/>
    </source>
</evidence>
<feature type="compositionally biased region" description="Pro residues" evidence="5">
    <location>
        <begin position="328"/>
        <end position="337"/>
    </location>
</feature>
<dbReference type="Proteomes" id="UP000288216">
    <property type="component" value="Unassembled WGS sequence"/>
</dbReference>
<keyword evidence="2" id="KW-0677">Repeat</keyword>
<dbReference type="FunFam" id="3.30.70.330:FF:000073">
    <property type="entry name" value="Heterogeneous nuclear ribonucleoprotein L like"/>
    <property type="match status" value="1"/>
</dbReference>
<dbReference type="InterPro" id="IPR055204">
    <property type="entry name" value="HNRNPL_RRM"/>
</dbReference>
<dbReference type="InterPro" id="IPR035979">
    <property type="entry name" value="RBD_domain_sf"/>
</dbReference>
<keyword evidence="8" id="KW-1185">Reference proteome</keyword>
<dbReference type="GO" id="GO:0005634">
    <property type="term" value="C:nucleus"/>
    <property type="evidence" value="ECO:0007669"/>
    <property type="project" value="InterPro"/>
</dbReference>
<evidence type="ECO:0000256" key="3">
    <source>
        <dbReference type="ARBA" id="ARBA00022884"/>
    </source>
</evidence>
<dbReference type="Pfam" id="PF11835">
    <property type="entry name" value="RRM_8"/>
    <property type="match status" value="1"/>
</dbReference>
<proteinExistence type="predicted"/>
<feature type="domain" description="RRM" evidence="6">
    <location>
        <begin position="149"/>
        <end position="227"/>
    </location>
</feature>